<dbReference type="PROSITE" id="PS51192">
    <property type="entry name" value="HELICASE_ATP_BIND_1"/>
    <property type="match status" value="1"/>
</dbReference>
<feature type="region of interest" description="Disordered" evidence="14">
    <location>
        <begin position="375"/>
        <end position="445"/>
    </location>
</feature>
<evidence type="ECO:0000256" key="9">
    <source>
        <dbReference type="ARBA" id="ARBA00023235"/>
    </source>
</evidence>
<dbReference type="InterPro" id="IPR002464">
    <property type="entry name" value="DNA/RNA_helicase_DEAH_CS"/>
</dbReference>
<dbReference type="InterPro" id="IPR014001">
    <property type="entry name" value="Helicase_ATP-bd"/>
</dbReference>
<accession>A0A2J6SMB8</accession>
<evidence type="ECO:0000256" key="7">
    <source>
        <dbReference type="ARBA" id="ARBA00022840"/>
    </source>
</evidence>
<evidence type="ECO:0000256" key="3">
    <source>
        <dbReference type="ARBA" id="ARBA00005446"/>
    </source>
</evidence>
<feature type="compositionally biased region" description="Polar residues" evidence="14">
    <location>
        <begin position="1643"/>
        <end position="1654"/>
    </location>
</feature>
<feature type="region of interest" description="Disordered" evidence="14">
    <location>
        <begin position="142"/>
        <end position="161"/>
    </location>
</feature>
<evidence type="ECO:0000256" key="8">
    <source>
        <dbReference type="ARBA" id="ARBA00023125"/>
    </source>
</evidence>
<evidence type="ECO:0000256" key="6">
    <source>
        <dbReference type="ARBA" id="ARBA00022806"/>
    </source>
</evidence>
<dbReference type="InterPro" id="IPR032284">
    <property type="entry name" value="RecQ_Zn-bd"/>
</dbReference>
<dbReference type="FunFam" id="3.40.50.300:FF:000537">
    <property type="entry name" value="Bloom syndrome RecQ-like helicase"/>
    <property type="match status" value="1"/>
</dbReference>
<evidence type="ECO:0000259" key="15">
    <source>
        <dbReference type="PROSITE" id="PS50967"/>
    </source>
</evidence>
<keyword evidence="9" id="KW-0413">Isomerase</keyword>
<dbReference type="EMBL" id="KZ613912">
    <property type="protein sequence ID" value="PMD51912.1"/>
    <property type="molecule type" value="Genomic_DNA"/>
</dbReference>
<dbReference type="PANTHER" id="PTHR13710:SF153">
    <property type="entry name" value="RECQ-LIKE DNA HELICASE BLM"/>
    <property type="match status" value="1"/>
</dbReference>
<organism evidence="18 19">
    <name type="scientific">Hyaloscypha bicolor E</name>
    <dbReference type="NCBI Taxonomy" id="1095630"/>
    <lineage>
        <taxon>Eukaryota</taxon>
        <taxon>Fungi</taxon>
        <taxon>Dikarya</taxon>
        <taxon>Ascomycota</taxon>
        <taxon>Pezizomycotina</taxon>
        <taxon>Leotiomycetes</taxon>
        <taxon>Helotiales</taxon>
        <taxon>Hyaloscyphaceae</taxon>
        <taxon>Hyaloscypha</taxon>
        <taxon>Hyaloscypha bicolor</taxon>
    </lineage>
</organism>
<dbReference type="InParanoid" id="A0A2J6SMB8"/>
<feature type="region of interest" description="Disordered" evidence="14">
    <location>
        <begin position="167"/>
        <end position="267"/>
    </location>
</feature>
<feature type="compositionally biased region" description="Low complexity" evidence="14">
    <location>
        <begin position="122"/>
        <end position="135"/>
    </location>
</feature>
<feature type="domain" description="HRDC" evidence="15">
    <location>
        <begin position="1506"/>
        <end position="1588"/>
    </location>
</feature>
<dbReference type="Gene3D" id="3.40.50.300">
    <property type="entry name" value="P-loop containing nucleotide triphosphate hydrolases"/>
    <property type="match status" value="2"/>
</dbReference>
<feature type="region of interest" description="Disordered" evidence="14">
    <location>
        <begin position="1609"/>
        <end position="1755"/>
    </location>
</feature>
<evidence type="ECO:0000256" key="11">
    <source>
        <dbReference type="ARBA" id="ARBA00034617"/>
    </source>
</evidence>
<dbReference type="GO" id="GO:0005524">
    <property type="term" value="F:ATP binding"/>
    <property type="evidence" value="ECO:0007669"/>
    <property type="project" value="UniProtKB-KW"/>
</dbReference>
<feature type="region of interest" description="Disordered" evidence="14">
    <location>
        <begin position="709"/>
        <end position="730"/>
    </location>
</feature>
<feature type="domain" description="Helicase C-terminal" evidence="17">
    <location>
        <begin position="1117"/>
        <end position="1265"/>
    </location>
</feature>
<evidence type="ECO:0000256" key="10">
    <source>
        <dbReference type="ARBA" id="ARBA00023242"/>
    </source>
</evidence>
<dbReference type="InterPro" id="IPR002121">
    <property type="entry name" value="HRDC_dom"/>
</dbReference>
<dbReference type="InterPro" id="IPR001650">
    <property type="entry name" value="Helicase_C-like"/>
</dbReference>
<reference evidence="18 19" key="1">
    <citation type="submission" date="2016-04" db="EMBL/GenBank/DDBJ databases">
        <title>A degradative enzymes factory behind the ericoid mycorrhizal symbiosis.</title>
        <authorList>
            <consortium name="DOE Joint Genome Institute"/>
            <person name="Martino E."/>
            <person name="Morin E."/>
            <person name="Grelet G."/>
            <person name="Kuo A."/>
            <person name="Kohler A."/>
            <person name="Daghino S."/>
            <person name="Barry K."/>
            <person name="Choi C."/>
            <person name="Cichocki N."/>
            <person name="Clum A."/>
            <person name="Copeland A."/>
            <person name="Hainaut M."/>
            <person name="Haridas S."/>
            <person name="Labutti K."/>
            <person name="Lindquist E."/>
            <person name="Lipzen A."/>
            <person name="Khouja H.-R."/>
            <person name="Murat C."/>
            <person name="Ohm R."/>
            <person name="Olson A."/>
            <person name="Spatafora J."/>
            <person name="Veneault-Fourrey C."/>
            <person name="Henrissat B."/>
            <person name="Grigoriev I."/>
            <person name="Martin F."/>
            <person name="Perotto S."/>
        </authorList>
    </citation>
    <scope>NUCLEOTIDE SEQUENCE [LARGE SCALE GENOMIC DNA]</scope>
    <source>
        <strain evidence="18 19">E</strain>
    </source>
</reference>
<feature type="compositionally biased region" description="Polar residues" evidence="14">
    <location>
        <begin position="1429"/>
        <end position="1440"/>
    </location>
</feature>
<feature type="compositionally biased region" description="Low complexity" evidence="14">
    <location>
        <begin position="171"/>
        <end position="181"/>
    </location>
</feature>
<dbReference type="CDD" id="cd17920">
    <property type="entry name" value="DEXHc_RecQ"/>
    <property type="match status" value="1"/>
</dbReference>
<dbReference type="SMART" id="SM00487">
    <property type="entry name" value="DEXDc"/>
    <property type="match status" value="1"/>
</dbReference>
<comment type="similarity">
    <text evidence="3">Belongs to the helicase family. RecQ subfamily.</text>
</comment>
<protein>
    <recommendedName>
        <fullName evidence="12">DNA 3'-5' helicase</fullName>
        <ecNumber evidence="12">5.6.2.4</ecNumber>
    </recommendedName>
</protein>
<feature type="compositionally biased region" description="Low complexity" evidence="14">
    <location>
        <begin position="76"/>
        <end position="87"/>
    </location>
</feature>
<evidence type="ECO:0000256" key="13">
    <source>
        <dbReference type="SAM" id="Coils"/>
    </source>
</evidence>
<evidence type="ECO:0000256" key="4">
    <source>
        <dbReference type="ARBA" id="ARBA00022741"/>
    </source>
</evidence>
<comment type="catalytic activity">
    <reaction evidence="11">
        <text>Couples ATP hydrolysis with the unwinding of duplex DNA by translocating in the 3'-5' direction.</text>
        <dbReference type="EC" id="5.6.2.4"/>
    </reaction>
</comment>
<dbReference type="GO" id="GO:0009378">
    <property type="term" value="F:four-way junction helicase activity"/>
    <property type="evidence" value="ECO:0007669"/>
    <property type="project" value="TreeGrafter"/>
</dbReference>
<dbReference type="InterPro" id="IPR004589">
    <property type="entry name" value="DNA_helicase_ATP-dep_RecQ"/>
</dbReference>
<comment type="subcellular location">
    <subcellularLocation>
        <location evidence="2">Nucleus</location>
    </subcellularLocation>
</comment>
<dbReference type="PROSITE" id="PS50967">
    <property type="entry name" value="HRDC"/>
    <property type="match status" value="1"/>
</dbReference>
<keyword evidence="13" id="KW-0175">Coiled coil</keyword>
<dbReference type="PROSITE" id="PS00690">
    <property type="entry name" value="DEAH_ATP_HELICASE"/>
    <property type="match status" value="1"/>
</dbReference>
<feature type="compositionally biased region" description="Gly residues" evidence="14">
    <location>
        <begin position="1738"/>
        <end position="1755"/>
    </location>
</feature>
<dbReference type="OrthoDB" id="10261556at2759"/>
<evidence type="ECO:0000256" key="5">
    <source>
        <dbReference type="ARBA" id="ARBA00022801"/>
    </source>
</evidence>
<dbReference type="GO" id="GO:0003677">
    <property type="term" value="F:DNA binding"/>
    <property type="evidence" value="ECO:0007669"/>
    <property type="project" value="UniProtKB-KW"/>
</dbReference>
<evidence type="ECO:0000256" key="12">
    <source>
        <dbReference type="ARBA" id="ARBA00034808"/>
    </source>
</evidence>
<dbReference type="InterPro" id="IPR036388">
    <property type="entry name" value="WH-like_DNA-bd_sf"/>
</dbReference>
<feature type="region of interest" description="Disordered" evidence="14">
    <location>
        <begin position="1417"/>
        <end position="1458"/>
    </location>
</feature>
<dbReference type="InterPro" id="IPR027417">
    <property type="entry name" value="P-loop_NTPase"/>
</dbReference>
<dbReference type="PROSITE" id="PS51194">
    <property type="entry name" value="HELICASE_CTER"/>
    <property type="match status" value="1"/>
</dbReference>
<feature type="compositionally biased region" description="Basic residues" evidence="14">
    <location>
        <begin position="391"/>
        <end position="400"/>
    </location>
</feature>
<evidence type="ECO:0000259" key="16">
    <source>
        <dbReference type="PROSITE" id="PS51192"/>
    </source>
</evidence>
<feature type="compositionally biased region" description="Basic residues" evidence="14">
    <location>
        <begin position="1705"/>
        <end position="1718"/>
    </location>
</feature>
<dbReference type="FunFam" id="3.40.50.300:FF:001975">
    <property type="entry name" value="ATP-dependent DNA helicase"/>
    <property type="match status" value="1"/>
</dbReference>
<feature type="compositionally biased region" description="Low complexity" evidence="14">
    <location>
        <begin position="200"/>
        <end position="212"/>
    </location>
</feature>
<dbReference type="InterPro" id="IPR018982">
    <property type="entry name" value="RQC_domain"/>
</dbReference>
<dbReference type="SUPFAM" id="SSF52540">
    <property type="entry name" value="P-loop containing nucleoside triphosphate hydrolases"/>
    <property type="match status" value="1"/>
</dbReference>
<keyword evidence="8" id="KW-0238">DNA-binding</keyword>
<dbReference type="InterPro" id="IPR011545">
    <property type="entry name" value="DEAD/DEAH_box_helicase_dom"/>
</dbReference>
<feature type="compositionally biased region" description="Polar residues" evidence="14">
    <location>
        <begin position="842"/>
        <end position="851"/>
    </location>
</feature>
<feature type="domain" description="Helicase ATP-binding" evidence="16">
    <location>
        <begin position="905"/>
        <end position="1086"/>
    </location>
</feature>
<proteinExistence type="inferred from homology"/>
<dbReference type="EC" id="5.6.2.4" evidence="12"/>
<feature type="compositionally biased region" description="Basic residues" evidence="14">
    <location>
        <begin position="1679"/>
        <end position="1689"/>
    </location>
</feature>
<dbReference type="GO" id="GO:0000724">
    <property type="term" value="P:double-strand break repair via homologous recombination"/>
    <property type="evidence" value="ECO:0007669"/>
    <property type="project" value="TreeGrafter"/>
</dbReference>
<name>A0A2J6SMB8_9HELO</name>
<keyword evidence="7" id="KW-0067">ATP-binding</keyword>
<comment type="cofactor">
    <cofactor evidence="1">
        <name>Zn(2+)</name>
        <dbReference type="ChEBI" id="CHEBI:29105"/>
    </cofactor>
</comment>
<keyword evidence="6" id="KW-0347">Helicase</keyword>
<dbReference type="RefSeq" id="XP_024728816.1">
    <property type="nucleotide sequence ID" value="XM_024877452.1"/>
</dbReference>
<feature type="compositionally biased region" description="Basic and acidic residues" evidence="14">
    <location>
        <begin position="238"/>
        <end position="248"/>
    </location>
</feature>
<evidence type="ECO:0000313" key="18">
    <source>
        <dbReference type="EMBL" id="PMD51912.1"/>
    </source>
</evidence>
<sequence>MTRHNLDSHISWLLSHEVTPPVGVHAALPTHSRLEEGVAGEEFLGEGADEEIIRQLPSPARNRQILEVDVVQDSPRPAIPSSIIPRSQWPESQPGLPEGTMGTLTSASKPTRRKLMSQHQLATPASTTTSTAPSSLKQGYATFLRNNNGTPSSKPSNDIPVPRFARALQNPQTPRQTPRPTTEVKTETVDLTGDDHSHSESFTSRSSSVEVFGESQKLWDEGSASRAEPLSRTSKKRKSDEMSPERLKRTNTGTLHSPDSVRDHETGLDGFVDIDDVMPRSQKYFTSPQNVVSKSVRPSIETTNARNEFEEECQVTETISRVTRTRKSFSRVPSLTESIARDPACPQLTRTPTSINTGSELEVVESGAAVQVVASPASGSLKAPAESSKTPQRRQKRRLQRTVLDSEDDDVLSDVDKRANGSPRPSVKKSPRVVDFPKSPNRHGVPNFQFTELEFRDANESKSRTGSPLRPINQNLVARQESVLSPFQIDSPTRLSVVKQQSSQPPPTSSLGLDDRKLVISYLNQPSSISLYRQRVVSSLSQNAVAAAEYEDEHEAAPVHLKEERKSLLEKKKAYNSLVGLAERWRSLTTEKRTLTKKISELVELFDDVSALEERSSVLTRDIRTLEKEVRQLLHASKAINDEFGTGSDADSTAAIRTEPTAQDNTALLPSGSSVIGSAQVILQTQIPVLKSASTSNQHLREEQLPRNYSGERIPPTFPIHTSPPPVRRKAQTDSFSVRQESLASGNDWTSPKGKMKQPDFYRDQSPMDYGFDADDGIFDDYLVGEAELHNDAKVLEDIPDDVEGEYGDDEDDEDLLEVAQEVEKRHSLPEPLNSRPGRARVSQSFDNAPESSKRNRSTVRKTMYSHVDPEHAGMLRHPWSEDVKKALKDRFKLTGFRYHQLDAINATLAGNDAFVLMPTGGGKSLCYQLPAVVQSGKTRGVTIVISPLLSLMNDQIQHLRKINIRAATLNSGITQEERKEIYNSLKENYPEQYIQLLYITPEMITKSNQISTTLSLLNRNKKLARIVIDEAHCVSQWGHDFRPDYVALGQVRKQFPNVPIMALTATATENVKVDVMHQLGMKECPVYSQSFNRPNLHYEVRKKNGKVTSKECLAEYVDLIKVKYKNQSGIIYTLSRKGTERLAAKLQTGFNIKAHHYHADMPVPEKARVQKDWQSGKIQVVVATIAFGMGIDKADVRFVIHDTIPKSLEGYYQETGRAGRDGKRSGCYLYYGYPDTAALKRFIYENDASPEQKERQRRMLSNMIQFCENRSDCRRVQVLAYFGEKFAKENCEHSCDNCSSDAVFQEVDFTTQAKTAMKIVQKLQGQKVTLLHCVDILRGTPSRKIKDSGHNNIEGFGAAKDMARGEVERLYFRLFMENALSEDNVVRGGFASQYLCLGPNYRDFLKGIRKLSLQVQVSASPPARQKQTKSSRPQSTMVSSPAAPRRKPAERLGYGADEDDSAHADFVVSDDEEDAFEPILDRRRRREETLGPPITLDERMASLPDFHRVSVTQFVEAAKTLEEKIRNKHNLRNPLFTEANFREMAIRWTVTLSQMMQIPDINGERVKTYGPQFIPLVTEYRGNYNETISRYQDDRIIDKHENVIDLISDEECEEEDNDLDGEDEATTQEAEQGSKYFAKPQYGSNLKSGNASGRNLPCAAGPNAKSSSYQGQGGSYRAKGRGGKRSFSRKSNGSASGQSSSGVSKRKFSGGAKKTRASKSGGSNSSRGSTLMRSFGNNGGGGMGGGGGIGMMPT</sequence>
<evidence type="ECO:0000256" key="1">
    <source>
        <dbReference type="ARBA" id="ARBA00001947"/>
    </source>
</evidence>
<dbReference type="NCBIfam" id="TIGR00614">
    <property type="entry name" value="recQ_fam"/>
    <property type="match status" value="1"/>
</dbReference>
<feature type="compositionally biased region" description="Low complexity" evidence="14">
    <location>
        <begin position="1719"/>
        <end position="1730"/>
    </location>
</feature>
<feature type="compositionally biased region" description="Pro residues" evidence="14">
    <location>
        <begin position="716"/>
        <end position="726"/>
    </location>
</feature>
<dbReference type="Pfam" id="PF16124">
    <property type="entry name" value="RecQ_Zn_bind"/>
    <property type="match status" value="1"/>
</dbReference>
<dbReference type="InterPro" id="IPR036390">
    <property type="entry name" value="WH_DNA-bd_sf"/>
</dbReference>
<dbReference type="GO" id="GO:0005634">
    <property type="term" value="C:nucleus"/>
    <property type="evidence" value="ECO:0007669"/>
    <property type="project" value="UniProtKB-SubCell"/>
</dbReference>
<dbReference type="Pfam" id="PF09382">
    <property type="entry name" value="RQC"/>
    <property type="match status" value="1"/>
</dbReference>
<dbReference type="Pfam" id="PF00271">
    <property type="entry name" value="Helicase_C"/>
    <property type="match status" value="1"/>
</dbReference>
<dbReference type="GO" id="GO:0016787">
    <property type="term" value="F:hydrolase activity"/>
    <property type="evidence" value="ECO:0007669"/>
    <property type="project" value="UniProtKB-KW"/>
</dbReference>
<keyword evidence="10" id="KW-0539">Nucleus</keyword>
<feature type="compositionally biased region" description="Low complexity" evidence="14">
    <location>
        <begin position="1690"/>
        <end position="1704"/>
    </location>
</feature>
<evidence type="ECO:0000256" key="14">
    <source>
        <dbReference type="SAM" id="MobiDB-lite"/>
    </source>
</evidence>
<dbReference type="CDD" id="cd18794">
    <property type="entry name" value="SF2_C_RecQ"/>
    <property type="match status" value="1"/>
</dbReference>
<evidence type="ECO:0000256" key="2">
    <source>
        <dbReference type="ARBA" id="ARBA00004123"/>
    </source>
</evidence>
<dbReference type="GO" id="GO:0005737">
    <property type="term" value="C:cytoplasm"/>
    <property type="evidence" value="ECO:0007669"/>
    <property type="project" value="TreeGrafter"/>
</dbReference>
<dbReference type="SUPFAM" id="SSF46785">
    <property type="entry name" value="Winged helix' DNA-binding domain"/>
    <property type="match status" value="1"/>
</dbReference>
<feature type="region of interest" description="Disordered" evidence="14">
    <location>
        <begin position="824"/>
        <end position="862"/>
    </location>
</feature>
<dbReference type="PANTHER" id="PTHR13710">
    <property type="entry name" value="DNA HELICASE RECQ FAMILY MEMBER"/>
    <property type="match status" value="1"/>
</dbReference>
<dbReference type="SMART" id="SM00956">
    <property type="entry name" value="RQC"/>
    <property type="match status" value="1"/>
</dbReference>
<feature type="compositionally biased region" description="Acidic residues" evidence="14">
    <location>
        <begin position="1609"/>
        <end position="1627"/>
    </location>
</feature>
<dbReference type="Pfam" id="PF00270">
    <property type="entry name" value="DEAD"/>
    <property type="match status" value="1"/>
</dbReference>
<keyword evidence="19" id="KW-1185">Reference proteome</keyword>
<dbReference type="GeneID" id="36585529"/>
<dbReference type="STRING" id="1095630.A0A2J6SMB8"/>
<feature type="region of interest" description="Disordered" evidence="14">
    <location>
        <begin position="76"/>
        <end position="135"/>
    </location>
</feature>
<dbReference type="GO" id="GO:0005694">
    <property type="term" value="C:chromosome"/>
    <property type="evidence" value="ECO:0007669"/>
    <property type="project" value="TreeGrafter"/>
</dbReference>
<feature type="compositionally biased region" description="Polar residues" evidence="14">
    <location>
        <begin position="144"/>
        <end position="156"/>
    </location>
</feature>
<gene>
    <name evidence="18" type="ORF">K444DRAFT_574781</name>
</gene>
<dbReference type="GO" id="GO:0043138">
    <property type="term" value="F:3'-5' DNA helicase activity"/>
    <property type="evidence" value="ECO:0007669"/>
    <property type="project" value="UniProtKB-EC"/>
</dbReference>
<dbReference type="GO" id="GO:0006260">
    <property type="term" value="P:DNA replication"/>
    <property type="evidence" value="ECO:0007669"/>
    <property type="project" value="InterPro"/>
</dbReference>
<keyword evidence="5" id="KW-0378">Hydrolase</keyword>
<evidence type="ECO:0000313" key="19">
    <source>
        <dbReference type="Proteomes" id="UP000235371"/>
    </source>
</evidence>
<dbReference type="Gene3D" id="1.10.10.10">
    <property type="entry name" value="Winged helix-like DNA-binding domain superfamily/Winged helix DNA-binding domain"/>
    <property type="match status" value="1"/>
</dbReference>
<dbReference type="Proteomes" id="UP000235371">
    <property type="component" value="Unassembled WGS sequence"/>
</dbReference>
<evidence type="ECO:0000259" key="17">
    <source>
        <dbReference type="PROSITE" id="PS51194"/>
    </source>
</evidence>
<feature type="coiled-coil region" evidence="13">
    <location>
        <begin position="609"/>
        <end position="643"/>
    </location>
</feature>
<keyword evidence="4" id="KW-0547">Nucleotide-binding</keyword>
<dbReference type="SMART" id="SM00490">
    <property type="entry name" value="HELICc"/>
    <property type="match status" value="1"/>
</dbReference>
<feature type="compositionally biased region" description="Basic and acidic residues" evidence="14">
    <location>
        <begin position="182"/>
        <end position="199"/>
    </location>
</feature>